<sequence length="245" mass="26482">MQDMGACWPGRWRGCWRRRRRRRRRRGRHNPRRRGQPHQRHGCPLAAAGATGSRQQQGRCGSHPATRARPPRRGGCDASAPACDGRGWRREGSKDPGGGVDEHRHTAGGEDHSGATTRHRRRRHAVLPVGGMRGPRGAIVLIMSPAATAEIAVAATAAAAAAATLAATAAPLQVLLHVDNPADATGCESPGSHRQPAGVACRRRRPLQWREWMGGRTDGRGTLFKPPVHPRCARCVLAARVPVRP</sequence>
<evidence type="ECO:0000313" key="1">
    <source>
        <dbReference type="EMBL" id="KAK1863633.1"/>
    </source>
</evidence>
<organism evidence="1 2">
    <name type="scientific">Pyropia yezoensis</name>
    <name type="common">Susabi-nori</name>
    <name type="synonym">Porphyra yezoensis</name>
    <dbReference type="NCBI Taxonomy" id="2788"/>
    <lineage>
        <taxon>Eukaryota</taxon>
        <taxon>Rhodophyta</taxon>
        <taxon>Bangiophyceae</taxon>
        <taxon>Bangiales</taxon>
        <taxon>Bangiaceae</taxon>
        <taxon>Pyropia</taxon>
    </lineage>
</organism>
<evidence type="ECO:0000313" key="2">
    <source>
        <dbReference type="Proteomes" id="UP000798662"/>
    </source>
</evidence>
<dbReference type="EMBL" id="CM020619">
    <property type="protein sequence ID" value="KAK1863633.1"/>
    <property type="molecule type" value="Genomic_DNA"/>
</dbReference>
<gene>
    <name evidence="1" type="ORF">I4F81_006187</name>
</gene>
<comment type="caution">
    <text evidence="1">The sequence shown here is derived from an EMBL/GenBank/DDBJ whole genome shotgun (WGS) entry which is preliminary data.</text>
</comment>
<protein>
    <submittedName>
        <fullName evidence="1">Uncharacterized protein</fullName>
    </submittedName>
</protein>
<proteinExistence type="predicted"/>
<dbReference type="Proteomes" id="UP000798662">
    <property type="component" value="Chromosome 2"/>
</dbReference>
<name>A0ACC3C0J6_PYRYE</name>
<accession>A0ACC3C0J6</accession>
<keyword evidence="2" id="KW-1185">Reference proteome</keyword>
<reference evidence="1" key="1">
    <citation type="submission" date="2019-11" db="EMBL/GenBank/DDBJ databases">
        <title>Nori genome reveals adaptations in red seaweeds to the harsh intertidal environment.</title>
        <authorList>
            <person name="Wang D."/>
            <person name="Mao Y."/>
        </authorList>
    </citation>
    <scope>NUCLEOTIDE SEQUENCE</scope>
    <source>
        <tissue evidence="1">Gametophyte</tissue>
    </source>
</reference>